<evidence type="ECO:0000256" key="1">
    <source>
        <dbReference type="ARBA" id="ARBA00005594"/>
    </source>
</evidence>
<comment type="subcellular location">
    <subcellularLocation>
        <location evidence="8">Cytoplasm</location>
    </subcellularLocation>
</comment>
<feature type="short sequence motif" description="'KMSKS' region" evidence="8">
    <location>
        <begin position="200"/>
        <end position="204"/>
    </location>
</feature>
<feature type="binding site" evidence="8">
    <location>
        <begin position="200"/>
        <end position="204"/>
    </location>
    <ligand>
        <name>ATP</name>
        <dbReference type="ChEBI" id="CHEBI:30616"/>
    </ligand>
</feature>
<comment type="function">
    <text evidence="8">Catalyzes the attachment of tryptophan to tRNA(Trp).</text>
</comment>
<accession>A0ABY3PKU2</accession>
<evidence type="ECO:0000256" key="7">
    <source>
        <dbReference type="ARBA" id="ARBA00049929"/>
    </source>
</evidence>
<evidence type="ECO:0000313" key="11">
    <source>
        <dbReference type="Proteomes" id="UP001054846"/>
    </source>
</evidence>
<gene>
    <name evidence="8 10" type="primary">trpS</name>
    <name evidence="10" type="ORF">ISF26_21415</name>
</gene>
<dbReference type="PANTHER" id="PTHR43766:SF1">
    <property type="entry name" value="TRYPTOPHAN--TRNA LIGASE, MITOCHONDRIAL"/>
    <property type="match status" value="1"/>
</dbReference>
<dbReference type="InterPro" id="IPR002306">
    <property type="entry name" value="Trp-tRNA-ligase"/>
</dbReference>
<keyword evidence="11" id="KW-1185">Reference proteome</keyword>
<dbReference type="InterPro" id="IPR050203">
    <property type="entry name" value="Trp-tRNA_synthetase"/>
</dbReference>
<evidence type="ECO:0000256" key="8">
    <source>
        <dbReference type="HAMAP-Rule" id="MF_00140"/>
    </source>
</evidence>
<dbReference type="RefSeq" id="WP_230841339.1">
    <property type="nucleotide sequence ID" value="NZ_CP063845.1"/>
</dbReference>
<keyword evidence="3 8" id="KW-0547">Nucleotide-binding</keyword>
<feature type="binding site" evidence="8">
    <location>
        <position position="140"/>
    </location>
    <ligand>
        <name>L-tryptophan</name>
        <dbReference type="ChEBI" id="CHEBI:57912"/>
    </ligand>
</feature>
<comment type="subunit">
    <text evidence="8">Homodimer.</text>
</comment>
<dbReference type="GO" id="GO:0004830">
    <property type="term" value="F:tryptophan-tRNA ligase activity"/>
    <property type="evidence" value="ECO:0007669"/>
    <property type="project" value="UniProtKB-EC"/>
</dbReference>
<feature type="binding site" evidence="8">
    <location>
        <position position="191"/>
    </location>
    <ligand>
        <name>ATP</name>
        <dbReference type="ChEBI" id="CHEBI:30616"/>
    </ligand>
</feature>
<proteinExistence type="inferred from homology"/>
<dbReference type="SUPFAM" id="SSF52374">
    <property type="entry name" value="Nucleotidylyl transferase"/>
    <property type="match status" value="1"/>
</dbReference>
<dbReference type="CDD" id="cd00806">
    <property type="entry name" value="TrpRS_core"/>
    <property type="match status" value="1"/>
</dbReference>
<feature type="binding site" evidence="8">
    <location>
        <begin position="16"/>
        <end position="18"/>
    </location>
    <ligand>
        <name>ATP</name>
        <dbReference type="ChEBI" id="CHEBI:30616"/>
    </ligand>
</feature>
<dbReference type="Pfam" id="PF00579">
    <property type="entry name" value="tRNA-synt_1b"/>
    <property type="match status" value="1"/>
</dbReference>
<dbReference type="PRINTS" id="PR01039">
    <property type="entry name" value="TRNASYNTHTRP"/>
</dbReference>
<keyword evidence="8" id="KW-0963">Cytoplasm</keyword>
<feature type="binding site" evidence="8">
    <location>
        <begin position="152"/>
        <end position="154"/>
    </location>
    <ligand>
        <name>ATP</name>
        <dbReference type="ChEBI" id="CHEBI:30616"/>
    </ligand>
</feature>
<dbReference type="PANTHER" id="PTHR43766">
    <property type="entry name" value="TRYPTOPHAN--TRNA LIGASE, MITOCHONDRIAL"/>
    <property type="match status" value="1"/>
</dbReference>
<keyword evidence="5 8" id="KW-0648">Protein biosynthesis</keyword>
<reference evidence="10 11" key="1">
    <citation type="journal article" date="2021" name="Genome Biol. Evol.">
        <title>Complete Genome Sequencing of a Novel Gloeobacter Species from a Waterfall Cave in Mexico.</title>
        <authorList>
            <person name="Saw J.H."/>
            <person name="Cardona T."/>
            <person name="Montejano G."/>
        </authorList>
    </citation>
    <scope>NUCLEOTIDE SEQUENCE [LARGE SCALE GENOMIC DNA]</scope>
    <source>
        <strain evidence="10">MG652769</strain>
    </source>
</reference>
<evidence type="ECO:0000256" key="5">
    <source>
        <dbReference type="ARBA" id="ARBA00022917"/>
    </source>
</evidence>
<evidence type="ECO:0000256" key="2">
    <source>
        <dbReference type="ARBA" id="ARBA00022598"/>
    </source>
</evidence>
<evidence type="ECO:0000256" key="3">
    <source>
        <dbReference type="ARBA" id="ARBA00022741"/>
    </source>
</evidence>
<keyword evidence="2 8" id="KW-0436">Ligase</keyword>
<evidence type="ECO:0000256" key="4">
    <source>
        <dbReference type="ARBA" id="ARBA00022840"/>
    </source>
</evidence>
<dbReference type="HAMAP" id="MF_00140_B">
    <property type="entry name" value="Trp_tRNA_synth_B"/>
    <property type="match status" value="1"/>
</dbReference>
<dbReference type="InterPro" id="IPR002305">
    <property type="entry name" value="aa-tRNA-synth_Ic"/>
</dbReference>
<comment type="catalytic activity">
    <reaction evidence="7 8">
        <text>tRNA(Trp) + L-tryptophan + ATP = L-tryptophyl-tRNA(Trp) + AMP + diphosphate + H(+)</text>
        <dbReference type="Rhea" id="RHEA:24080"/>
        <dbReference type="Rhea" id="RHEA-COMP:9671"/>
        <dbReference type="Rhea" id="RHEA-COMP:9705"/>
        <dbReference type="ChEBI" id="CHEBI:15378"/>
        <dbReference type="ChEBI" id="CHEBI:30616"/>
        <dbReference type="ChEBI" id="CHEBI:33019"/>
        <dbReference type="ChEBI" id="CHEBI:57912"/>
        <dbReference type="ChEBI" id="CHEBI:78442"/>
        <dbReference type="ChEBI" id="CHEBI:78535"/>
        <dbReference type="ChEBI" id="CHEBI:456215"/>
        <dbReference type="EC" id="6.1.1.2"/>
    </reaction>
</comment>
<comment type="similarity">
    <text evidence="1 8 9">Belongs to the class-I aminoacyl-tRNA synthetase family.</text>
</comment>
<organism evidence="10 11">
    <name type="scientific">Gloeobacter morelensis MG652769</name>
    <dbReference type="NCBI Taxonomy" id="2781736"/>
    <lineage>
        <taxon>Bacteria</taxon>
        <taxon>Bacillati</taxon>
        <taxon>Cyanobacteriota</taxon>
        <taxon>Cyanophyceae</taxon>
        <taxon>Gloeobacterales</taxon>
        <taxon>Gloeobacteraceae</taxon>
        <taxon>Gloeobacter</taxon>
        <taxon>Gloeobacter morelensis</taxon>
    </lineage>
</organism>
<name>A0ABY3PKU2_9CYAN</name>
<dbReference type="NCBIfam" id="TIGR00233">
    <property type="entry name" value="trpS"/>
    <property type="match status" value="1"/>
</dbReference>
<dbReference type="EMBL" id="CP063845">
    <property type="protein sequence ID" value="UFP94280.1"/>
    <property type="molecule type" value="Genomic_DNA"/>
</dbReference>
<dbReference type="InterPro" id="IPR014729">
    <property type="entry name" value="Rossmann-like_a/b/a_fold"/>
</dbReference>
<dbReference type="EC" id="6.1.1.2" evidence="8"/>
<keyword evidence="4 8" id="KW-0067">ATP-binding</keyword>
<evidence type="ECO:0000256" key="6">
    <source>
        <dbReference type="ARBA" id="ARBA00023146"/>
    </source>
</evidence>
<dbReference type="Gene3D" id="1.10.240.10">
    <property type="entry name" value="Tyrosyl-Transfer RNA Synthetase"/>
    <property type="match status" value="1"/>
</dbReference>
<protein>
    <recommendedName>
        <fullName evidence="8">Tryptophan--tRNA ligase</fullName>
        <ecNumber evidence="8">6.1.1.2</ecNumber>
    </recommendedName>
    <alternativeName>
        <fullName evidence="8">Tryptophanyl-tRNA synthetase</fullName>
        <shortName evidence="8">TrpRS</shortName>
    </alternativeName>
</protein>
<dbReference type="PROSITE" id="PS00178">
    <property type="entry name" value="AA_TRNA_LIGASE_I"/>
    <property type="match status" value="1"/>
</dbReference>
<keyword evidence="6 8" id="KW-0030">Aminoacyl-tRNA synthetase</keyword>
<evidence type="ECO:0000313" key="10">
    <source>
        <dbReference type="EMBL" id="UFP94280.1"/>
    </source>
</evidence>
<dbReference type="InterPro" id="IPR024109">
    <property type="entry name" value="Trp-tRNA-ligase_bac-type"/>
</dbReference>
<dbReference type="Gene3D" id="3.40.50.620">
    <property type="entry name" value="HUPs"/>
    <property type="match status" value="1"/>
</dbReference>
<feature type="short sequence motif" description="'HIGH' region" evidence="8">
    <location>
        <begin position="17"/>
        <end position="25"/>
    </location>
</feature>
<dbReference type="InterPro" id="IPR001412">
    <property type="entry name" value="aa-tRNA-synth_I_CS"/>
</dbReference>
<evidence type="ECO:0000256" key="9">
    <source>
        <dbReference type="RuleBase" id="RU363036"/>
    </source>
</evidence>
<sequence>MPDDSTAPKRILSGAQPTGQLHLGNYLGAVRNWVSEQRQYDSYFCVVDLHALTVPQEAAELRAATRRTAALYLACGIDPERSTVFVQSHVSAHTELTWLFNCLTPINWLERMIQFKEKAIKLGEEVGIGLFDYPVLQAADILLYEPHLVPVGEDQRQHLELTRDIARRFNDRYGESLRVPEMLIRKEGARVMSLQDGSSKMSKSDPSDLSRLNLLDAPEKLRDKIKRAKSDAVMGLQFDPARPECTNLLTIYQLLSGESPEAVEARFADAGFGRFKPILADLVIEYLRPIRERYDAIAGESGYLEGILREGALRASKVAGLTLERIRDRMGLLPPF</sequence>
<feature type="binding site" evidence="8">
    <location>
        <begin position="24"/>
        <end position="25"/>
    </location>
    <ligand>
        <name>ATP</name>
        <dbReference type="ChEBI" id="CHEBI:30616"/>
    </ligand>
</feature>
<dbReference type="Proteomes" id="UP001054846">
    <property type="component" value="Chromosome"/>
</dbReference>